<name>A0A5N6ADS4_9ACTN</name>
<dbReference type="Proteomes" id="UP000314251">
    <property type="component" value="Unassembled WGS sequence"/>
</dbReference>
<dbReference type="Gene3D" id="1.10.630.10">
    <property type="entry name" value="Cytochrome P450"/>
    <property type="match status" value="1"/>
</dbReference>
<keyword evidence="2 7" id="KW-0349">Heme</keyword>
<comment type="cofactor">
    <cofactor evidence="7">
        <name>heme</name>
        <dbReference type="ChEBI" id="CHEBI:30413"/>
    </cofactor>
</comment>
<dbReference type="InterPro" id="IPR036396">
    <property type="entry name" value="Cyt_P450_sf"/>
</dbReference>
<sequence>MRIPTAPGRFPVVGHAPGFLREPVRFMESLAPVGPMVRMYFGSRPFLYVSDPELVYEVLQVRNEEFEKGALFEKMKPLAGEGVGLTSGDDHRMQRRMLRPALQPGQLGRYAEVMHDIAHRQVDSWTPGRTLRVDRVMVDYTIRVIVGTLLPAQEHPEVADRVRETVPEVLYGLIRYLVLPELLFRLPLPANRRARAAVERLKGAIDGLVASYCADPPAPSDRFDLLSHLIDYRIPETGERVSRTLMRDEVMSLMIAGHETTSSALTSVFWLLDQHPELRERLHGEVDALGEGPVRQETLERAPFTRSFVREVLRLYNPTWLLPRRALRDVRLGDVVVPAGTELVIAPMALHRRPDVFPRPHVFAPDRWSDGSTKHLPKGSYIPFGLGPHVCMGAQFAEVEILTFLLAACRRWKLVRNPPVPARFRYGLIARIPELHCTVTPR</sequence>
<reference evidence="9" key="1">
    <citation type="submission" date="2019-10" db="EMBL/GenBank/DDBJ databases">
        <title>Nonomuraea sp. nov., isolated from Phyllanthus amarus.</title>
        <authorList>
            <person name="Klykleung N."/>
            <person name="Tanasupawat S."/>
        </authorList>
    </citation>
    <scope>NUCLEOTIDE SEQUENCE [LARGE SCALE GENOMIC DNA]</scope>
    <source>
        <strain evidence="9">3MP-10</strain>
    </source>
</reference>
<comment type="similarity">
    <text evidence="1 8">Belongs to the cytochrome P450 family.</text>
</comment>
<keyword evidence="5 7" id="KW-0408">Iron</keyword>
<evidence type="ECO:0000313" key="9">
    <source>
        <dbReference type="EMBL" id="KAB8166385.1"/>
    </source>
</evidence>
<keyword evidence="3 7" id="KW-0479">Metal-binding</keyword>
<dbReference type="InterPro" id="IPR050196">
    <property type="entry name" value="Cytochrome_P450_Monoox"/>
</dbReference>
<evidence type="ECO:0000256" key="8">
    <source>
        <dbReference type="RuleBase" id="RU000461"/>
    </source>
</evidence>
<protein>
    <submittedName>
        <fullName evidence="9">Cytochrome P450</fullName>
    </submittedName>
</protein>
<evidence type="ECO:0000256" key="2">
    <source>
        <dbReference type="ARBA" id="ARBA00022617"/>
    </source>
</evidence>
<dbReference type="EMBL" id="VDLY02000006">
    <property type="protein sequence ID" value="KAB8166385.1"/>
    <property type="molecule type" value="Genomic_DNA"/>
</dbReference>
<dbReference type="RefSeq" id="WP_139667509.1">
    <property type="nucleotide sequence ID" value="NZ_VDLY02000006.1"/>
</dbReference>
<dbReference type="Pfam" id="PF00067">
    <property type="entry name" value="p450"/>
    <property type="match status" value="1"/>
</dbReference>
<evidence type="ECO:0000256" key="5">
    <source>
        <dbReference type="ARBA" id="ARBA00023004"/>
    </source>
</evidence>
<accession>A0A5N6ADS4</accession>
<evidence type="ECO:0000256" key="3">
    <source>
        <dbReference type="ARBA" id="ARBA00022723"/>
    </source>
</evidence>
<evidence type="ECO:0000256" key="6">
    <source>
        <dbReference type="ARBA" id="ARBA00023033"/>
    </source>
</evidence>
<dbReference type="OrthoDB" id="4746309at2"/>
<dbReference type="GO" id="GO:0020037">
    <property type="term" value="F:heme binding"/>
    <property type="evidence" value="ECO:0007669"/>
    <property type="project" value="InterPro"/>
</dbReference>
<gene>
    <name evidence="9" type="ORF">FH607_011175</name>
</gene>
<dbReference type="InterPro" id="IPR017972">
    <property type="entry name" value="Cyt_P450_CS"/>
</dbReference>
<dbReference type="InterPro" id="IPR002403">
    <property type="entry name" value="Cyt_P450_E_grp-IV"/>
</dbReference>
<evidence type="ECO:0000256" key="1">
    <source>
        <dbReference type="ARBA" id="ARBA00010617"/>
    </source>
</evidence>
<dbReference type="PROSITE" id="PS00086">
    <property type="entry name" value="CYTOCHROME_P450"/>
    <property type="match status" value="1"/>
</dbReference>
<dbReference type="PRINTS" id="PR00385">
    <property type="entry name" value="P450"/>
</dbReference>
<dbReference type="GO" id="GO:0004497">
    <property type="term" value="F:monooxygenase activity"/>
    <property type="evidence" value="ECO:0007669"/>
    <property type="project" value="UniProtKB-KW"/>
</dbReference>
<organism evidence="9 10">
    <name type="scientific">Streptomyces mimosae</name>
    <dbReference type="NCBI Taxonomy" id="2586635"/>
    <lineage>
        <taxon>Bacteria</taxon>
        <taxon>Bacillati</taxon>
        <taxon>Actinomycetota</taxon>
        <taxon>Actinomycetes</taxon>
        <taxon>Kitasatosporales</taxon>
        <taxon>Streptomycetaceae</taxon>
        <taxon>Streptomyces</taxon>
    </lineage>
</organism>
<evidence type="ECO:0000256" key="7">
    <source>
        <dbReference type="PIRSR" id="PIRSR602403-1"/>
    </source>
</evidence>
<evidence type="ECO:0000256" key="4">
    <source>
        <dbReference type="ARBA" id="ARBA00023002"/>
    </source>
</evidence>
<evidence type="ECO:0000313" key="10">
    <source>
        <dbReference type="Proteomes" id="UP000314251"/>
    </source>
</evidence>
<keyword evidence="10" id="KW-1185">Reference proteome</keyword>
<dbReference type="SUPFAM" id="SSF48264">
    <property type="entry name" value="Cytochrome P450"/>
    <property type="match status" value="1"/>
</dbReference>
<dbReference type="GO" id="GO:0016705">
    <property type="term" value="F:oxidoreductase activity, acting on paired donors, with incorporation or reduction of molecular oxygen"/>
    <property type="evidence" value="ECO:0007669"/>
    <property type="project" value="InterPro"/>
</dbReference>
<comment type="caution">
    <text evidence="9">The sequence shown here is derived from an EMBL/GenBank/DDBJ whole genome shotgun (WGS) entry which is preliminary data.</text>
</comment>
<dbReference type="AlphaFoldDB" id="A0A5N6ADS4"/>
<dbReference type="InterPro" id="IPR001128">
    <property type="entry name" value="Cyt_P450"/>
</dbReference>
<keyword evidence="6 8" id="KW-0503">Monooxygenase</keyword>
<dbReference type="GO" id="GO:0005506">
    <property type="term" value="F:iron ion binding"/>
    <property type="evidence" value="ECO:0007669"/>
    <property type="project" value="InterPro"/>
</dbReference>
<proteinExistence type="inferred from homology"/>
<dbReference type="PANTHER" id="PTHR24291">
    <property type="entry name" value="CYTOCHROME P450 FAMILY 4"/>
    <property type="match status" value="1"/>
</dbReference>
<keyword evidence="4 8" id="KW-0560">Oxidoreductase</keyword>
<dbReference type="PRINTS" id="PR00465">
    <property type="entry name" value="EP450IV"/>
</dbReference>
<feature type="binding site" description="axial binding residue" evidence="7">
    <location>
        <position position="391"/>
    </location>
    <ligand>
        <name>heme</name>
        <dbReference type="ChEBI" id="CHEBI:30413"/>
    </ligand>
    <ligandPart>
        <name>Fe</name>
        <dbReference type="ChEBI" id="CHEBI:18248"/>
    </ligandPart>
</feature>
<dbReference type="PANTHER" id="PTHR24291:SF50">
    <property type="entry name" value="BIFUNCTIONAL ALBAFLAVENONE MONOOXYGENASE_TERPENE SYNTHASE"/>
    <property type="match status" value="1"/>
</dbReference>